<gene>
    <name evidence="1" type="ORF">EZS28_056254</name>
</gene>
<accession>A0A5J4PR17</accession>
<reference evidence="1 2" key="1">
    <citation type="submission" date="2019-03" db="EMBL/GenBank/DDBJ databases">
        <title>Single cell metagenomics reveals metabolic interactions within the superorganism composed of flagellate Streblomastix strix and complex community of Bacteroidetes bacteria on its surface.</title>
        <authorList>
            <person name="Treitli S.C."/>
            <person name="Kolisko M."/>
            <person name="Husnik F."/>
            <person name="Keeling P."/>
            <person name="Hampl V."/>
        </authorList>
    </citation>
    <scope>NUCLEOTIDE SEQUENCE [LARGE SCALE GENOMIC DNA]</scope>
    <source>
        <strain evidence="1">ST1C</strain>
    </source>
</reference>
<comment type="caution">
    <text evidence="1">The sequence shown here is derived from an EMBL/GenBank/DDBJ whole genome shotgun (WGS) entry which is preliminary data.</text>
</comment>
<organism evidence="1 2">
    <name type="scientific">Streblomastix strix</name>
    <dbReference type="NCBI Taxonomy" id="222440"/>
    <lineage>
        <taxon>Eukaryota</taxon>
        <taxon>Metamonada</taxon>
        <taxon>Preaxostyla</taxon>
        <taxon>Oxymonadida</taxon>
        <taxon>Streblomastigidae</taxon>
        <taxon>Streblomastix</taxon>
    </lineage>
</organism>
<name>A0A5J4PR17_9EUKA</name>
<dbReference type="Proteomes" id="UP000324800">
    <property type="component" value="Unassembled WGS sequence"/>
</dbReference>
<proteinExistence type="predicted"/>
<evidence type="ECO:0000313" key="2">
    <source>
        <dbReference type="Proteomes" id="UP000324800"/>
    </source>
</evidence>
<sequence length="45" mass="5484">MVQEEQYFDQFVGYCRQCGTRWKWPYFHTLSGNHKWALAVELQDS</sequence>
<evidence type="ECO:0000313" key="1">
    <source>
        <dbReference type="EMBL" id="KAA6310753.1"/>
    </source>
</evidence>
<dbReference type="AlphaFoldDB" id="A0A5J4PR17"/>
<dbReference type="EMBL" id="SNRW01049595">
    <property type="protein sequence ID" value="KAA6310753.1"/>
    <property type="molecule type" value="Genomic_DNA"/>
</dbReference>
<protein>
    <submittedName>
        <fullName evidence="1">Uncharacterized protein</fullName>
    </submittedName>
</protein>
<feature type="non-terminal residue" evidence="1">
    <location>
        <position position="45"/>
    </location>
</feature>